<sequence length="151" mass="16804">GTTYVLSQDVRCQSRVVRCRCRGQNPRSARERDCGDIARQEQADVYPACRHGGFRHCPERGQGEGDRQQGNPDSVSPSLGISWWPEVDDATRCPCSSPGADHRECREGHAAAEHAWQAAVQEAQGVYRNQSPARRTESAGTRARRYRIALV</sequence>
<protein>
    <submittedName>
        <fullName evidence="2">LSU ribosomal protein L13p (L13Ae)</fullName>
    </submittedName>
</protein>
<name>A0A6J4U6W8_9BACT</name>
<dbReference type="EMBL" id="CADCWI010000012">
    <property type="protein sequence ID" value="CAA9541967.1"/>
    <property type="molecule type" value="Genomic_DNA"/>
</dbReference>
<proteinExistence type="predicted"/>
<feature type="non-terminal residue" evidence="2">
    <location>
        <position position="1"/>
    </location>
</feature>
<gene>
    <name evidence="2" type="ORF">AVDCRST_MAG43-211</name>
</gene>
<evidence type="ECO:0000256" key="1">
    <source>
        <dbReference type="SAM" id="MobiDB-lite"/>
    </source>
</evidence>
<organism evidence="2">
    <name type="scientific">uncultured Thermomicrobiales bacterium</name>
    <dbReference type="NCBI Taxonomy" id="1645740"/>
    <lineage>
        <taxon>Bacteria</taxon>
        <taxon>Pseudomonadati</taxon>
        <taxon>Thermomicrobiota</taxon>
        <taxon>Thermomicrobia</taxon>
        <taxon>Thermomicrobiales</taxon>
        <taxon>environmental samples</taxon>
    </lineage>
</organism>
<feature type="compositionally biased region" description="Basic and acidic residues" evidence="1">
    <location>
        <begin position="56"/>
        <end position="67"/>
    </location>
</feature>
<keyword evidence="2" id="KW-0689">Ribosomal protein</keyword>
<evidence type="ECO:0000313" key="2">
    <source>
        <dbReference type="EMBL" id="CAA9541967.1"/>
    </source>
</evidence>
<dbReference type="GO" id="GO:0005840">
    <property type="term" value="C:ribosome"/>
    <property type="evidence" value="ECO:0007669"/>
    <property type="project" value="UniProtKB-KW"/>
</dbReference>
<accession>A0A6J4U6W8</accession>
<feature type="region of interest" description="Disordered" evidence="1">
    <location>
        <begin position="52"/>
        <end position="81"/>
    </location>
</feature>
<keyword evidence="2" id="KW-0687">Ribonucleoprotein</keyword>
<feature type="non-terminal residue" evidence="2">
    <location>
        <position position="151"/>
    </location>
</feature>
<dbReference type="AlphaFoldDB" id="A0A6J4U6W8"/>
<reference evidence="2" key="1">
    <citation type="submission" date="2020-02" db="EMBL/GenBank/DDBJ databases">
        <authorList>
            <person name="Meier V. D."/>
        </authorList>
    </citation>
    <scope>NUCLEOTIDE SEQUENCE</scope>
    <source>
        <strain evidence="2">AVDCRST_MAG43</strain>
    </source>
</reference>